<dbReference type="GO" id="GO:0046872">
    <property type="term" value="F:metal ion binding"/>
    <property type="evidence" value="ECO:0007669"/>
    <property type="project" value="InterPro"/>
</dbReference>
<dbReference type="OrthoDB" id="9765608at2"/>
<dbReference type="EMBL" id="LNCD01000067">
    <property type="protein sequence ID" value="KWV53231.1"/>
    <property type="molecule type" value="Genomic_DNA"/>
</dbReference>
<dbReference type="Gene3D" id="3.30.1490.20">
    <property type="entry name" value="ATP-grasp fold, A domain"/>
    <property type="match status" value="1"/>
</dbReference>
<evidence type="ECO:0000313" key="6">
    <source>
        <dbReference type="EMBL" id="KWV53231.1"/>
    </source>
</evidence>
<proteinExistence type="predicted"/>
<dbReference type="Pfam" id="PF18603">
    <property type="entry name" value="LAL_C2"/>
    <property type="match status" value="1"/>
</dbReference>
<dbReference type="InterPro" id="IPR052032">
    <property type="entry name" value="ATP-dep_AA_Ligase"/>
</dbReference>
<keyword evidence="2 4" id="KW-0547">Nucleotide-binding</keyword>
<sequence length="406" mass="44306">MTRRALVFIEGNTAGTGQLYVRAAQDLGLHPIVLAAPPVQYDYLTEKCIEAIIVDTKDLDALIRECSRLRSTYDVAGITCAREAFYATSGKLCRHFGLPGPNPEAVERCCNKFTQRKLLKEAGVSVPSYFLAVNTTEVISAAAEIGFPVVVKPVVGVGSAGVRLCCNVDELCEQTSHLLNSTDVRHFSSGILIEELAQGPHFSVETMGTDVIGVCAADFGPPPHFVYRHFAFPAPLNEYEYRRIVEVAQSSLRALGLEWGPANIELRWTSRGPVVIEVNPRLAGTPDPQLVLLAYGIDLITEHIKLAIGEQSTLHRRRSHTAAARILVPDRDGTLTWSDSESRLAVLPGVAEVKLYLTTNTAIIRKGDARDWIGHVIAASPSLAQCEAILQNAVDQIDWTITPFPT</sequence>
<dbReference type="PANTHER" id="PTHR43585:SF2">
    <property type="entry name" value="ATP-GRASP ENZYME FSQD"/>
    <property type="match status" value="1"/>
</dbReference>
<dbReference type="GO" id="GO:0016874">
    <property type="term" value="F:ligase activity"/>
    <property type="evidence" value="ECO:0007669"/>
    <property type="project" value="UniProtKB-KW"/>
</dbReference>
<keyword evidence="3 4" id="KW-0067">ATP-binding</keyword>
<dbReference type="Pfam" id="PF13535">
    <property type="entry name" value="ATP-grasp_4"/>
    <property type="match status" value="1"/>
</dbReference>
<evidence type="ECO:0000256" key="4">
    <source>
        <dbReference type="PROSITE-ProRule" id="PRU00409"/>
    </source>
</evidence>
<dbReference type="Gene3D" id="3.40.50.20">
    <property type="match status" value="1"/>
</dbReference>
<evidence type="ECO:0000313" key="7">
    <source>
        <dbReference type="Proteomes" id="UP000068164"/>
    </source>
</evidence>
<dbReference type="InterPro" id="IPR013815">
    <property type="entry name" value="ATP_grasp_subdomain_1"/>
</dbReference>
<evidence type="ECO:0000256" key="1">
    <source>
        <dbReference type="ARBA" id="ARBA00022598"/>
    </source>
</evidence>
<accession>A0A109JQG1</accession>
<dbReference type="InterPro" id="IPR040570">
    <property type="entry name" value="LAL_C2"/>
</dbReference>
<dbReference type="InterPro" id="IPR011761">
    <property type="entry name" value="ATP-grasp"/>
</dbReference>
<dbReference type="PROSITE" id="PS00867">
    <property type="entry name" value="CPSASE_2"/>
    <property type="match status" value="1"/>
</dbReference>
<organism evidence="6 7">
    <name type="scientific">Rhizobium altiplani</name>
    <dbReference type="NCBI Taxonomy" id="1864509"/>
    <lineage>
        <taxon>Bacteria</taxon>
        <taxon>Pseudomonadati</taxon>
        <taxon>Pseudomonadota</taxon>
        <taxon>Alphaproteobacteria</taxon>
        <taxon>Hyphomicrobiales</taxon>
        <taxon>Rhizobiaceae</taxon>
        <taxon>Rhizobium/Agrobacterium group</taxon>
        <taxon>Rhizobium</taxon>
    </lineage>
</organism>
<dbReference type="PANTHER" id="PTHR43585">
    <property type="entry name" value="FUMIPYRROLE BIOSYNTHESIS PROTEIN C"/>
    <property type="match status" value="1"/>
</dbReference>
<dbReference type="Proteomes" id="UP000068164">
    <property type="component" value="Unassembled WGS sequence"/>
</dbReference>
<comment type="caution">
    <text evidence="6">The sequence shown here is derived from an EMBL/GenBank/DDBJ whole genome shotgun (WGS) entry which is preliminary data.</text>
</comment>
<name>A0A109JQG1_9HYPH</name>
<dbReference type="InterPro" id="IPR005479">
    <property type="entry name" value="CPAse_ATP-bd"/>
</dbReference>
<evidence type="ECO:0000256" key="3">
    <source>
        <dbReference type="ARBA" id="ARBA00022840"/>
    </source>
</evidence>
<gene>
    <name evidence="6" type="ORF">AS026_03720</name>
</gene>
<dbReference type="Gene3D" id="3.30.470.20">
    <property type="entry name" value="ATP-grasp fold, B domain"/>
    <property type="match status" value="1"/>
</dbReference>
<dbReference type="RefSeq" id="WP_028749595.1">
    <property type="nucleotide sequence ID" value="NZ_LNCD01000067.1"/>
</dbReference>
<dbReference type="PROSITE" id="PS50975">
    <property type="entry name" value="ATP_GRASP"/>
    <property type="match status" value="1"/>
</dbReference>
<evidence type="ECO:0000256" key="2">
    <source>
        <dbReference type="ARBA" id="ARBA00022741"/>
    </source>
</evidence>
<protein>
    <recommendedName>
        <fullName evidence="5">ATP-grasp domain-containing protein</fullName>
    </recommendedName>
</protein>
<dbReference type="AlphaFoldDB" id="A0A109JQG1"/>
<keyword evidence="1" id="KW-0436">Ligase</keyword>
<reference evidence="6 7" key="1">
    <citation type="submission" date="2015-11" db="EMBL/GenBank/DDBJ databases">
        <title>Draft Genome Sequence of the Strain BR 10423 (Rhizobium sp.) isolated from nodules of Mimosa pudica.</title>
        <authorList>
            <person name="Barauna A.C."/>
            <person name="Zilli J.E."/>
            <person name="Simoes-Araujo J.L."/>
            <person name="Reis V.M."/>
            <person name="James E.K."/>
            <person name="Reis F.B.Jr."/>
            <person name="Rouws L.F."/>
            <person name="Passos S.R."/>
            <person name="Gois S.R."/>
        </authorList>
    </citation>
    <scope>NUCLEOTIDE SEQUENCE [LARGE SCALE GENOMIC DNA]</scope>
    <source>
        <strain evidence="6 7">BR10423</strain>
    </source>
</reference>
<dbReference type="SUPFAM" id="SSF56059">
    <property type="entry name" value="Glutathione synthetase ATP-binding domain-like"/>
    <property type="match status" value="1"/>
</dbReference>
<keyword evidence="7" id="KW-1185">Reference proteome</keyword>
<feature type="domain" description="ATP-grasp" evidence="5">
    <location>
        <begin position="116"/>
        <end position="308"/>
    </location>
</feature>
<dbReference type="GO" id="GO:0005524">
    <property type="term" value="F:ATP binding"/>
    <property type="evidence" value="ECO:0007669"/>
    <property type="project" value="UniProtKB-UniRule"/>
</dbReference>
<evidence type="ECO:0000259" key="5">
    <source>
        <dbReference type="PROSITE" id="PS50975"/>
    </source>
</evidence>